<keyword evidence="1 2" id="KW-0238">DNA-binding</keyword>
<protein>
    <recommendedName>
        <fullName evidence="3">HTH tetR-type domain-containing protein</fullName>
    </recommendedName>
</protein>
<organism evidence="4 5">
    <name type="scientific">Glycocaulis albus</name>
    <dbReference type="NCBI Taxonomy" id="1382801"/>
    <lineage>
        <taxon>Bacteria</taxon>
        <taxon>Pseudomonadati</taxon>
        <taxon>Pseudomonadota</taxon>
        <taxon>Alphaproteobacteria</taxon>
        <taxon>Maricaulales</taxon>
        <taxon>Maricaulaceae</taxon>
        <taxon>Glycocaulis</taxon>
    </lineage>
</organism>
<sequence>MNQKARKVARPDRRSEILGAARRIVRDEGAAALTQPRLARYTGLRQSHITYYFPRKSDLYAALLTESHEQAGSLAEQMDDDCCEALARITFDAESMRFYLSMLLASTGSEELRAAISIHTQAVEAKLAVWLGREPGDRSVSHFVDELRGLGLRALIKPDIARPDIRELATRHGLVLPR</sequence>
<keyword evidence="5" id="KW-1185">Reference proteome</keyword>
<evidence type="ECO:0000256" key="2">
    <source>
        <dbReference type="PROSITE-ProRule" id="PRU00335"/>
    </source>
</evidence>
<dbReference type="Proteomes" id="UP000648722">
    <property type="component" value="Unassembled WGS sequence"/>
</dbReference>
<dbReference type="EMBL" id="BMFS01000002">
    <property type="protein sequence ID" value="GGG93011.1"/>
    <property type="molecule type" value="Genomic_DNA"/>
</dbReference>
<feature type="domain" description="HTH tetR-type" evidence="3">
    <location>
        <begin position="11"/>
        <end position="71"/>
    </location>
</feature>
<evidence type="ECO:0000259" key="3">
    <source>
        <dbReference type="PROSITE" id="PS50977"/>
    </source>
</evidence>
<dbReference type="SUPFAM" id="SSF46689">
    <property type="entry name" value="Homeodomain-like"/>
    <property type="match status" value="1"/>
</dbReference>
<comment type="caution">
    <text evidence="4">The sequence shown here is derived from an EMBL/GenBank/DDBJ whole genome shotgun (WGS) entry which is preliminary data.</text>
</comment>
<dbReference type="Pfam" id="PF00440">
    <property type="entry name" value="TetR_N"/>
    <property type="match status" value="1"/>
</dbReference>
<dbReference type="InterPro" id="IPR001647">
    <property type="entry name" value="HTH_TetR"/>
</dbReference>
<proteinExistence type="predicted"/>
<evidence type="ECO:0000313" key="4">
    <source>
        <dbReference type="EMBL" id="GGG93011.1"/>
    </source>
</evidence>
<feature type="DNA-binding region" description="H-T-H motif" evidence="2">
    <location>
        <begin position="34"/>
        <end position="53"/>
    </location>
</feature>
<accession>A0ABQ1XGN3</accession>
<dbReference type="PROSITE" id="PS50977">
    <property type="entry name" value="HTH_TETR_2"/>
    <property type="match status" value="1"/>
</dbReference>
<evidence type="ECO:0000313" key="5">
    <source>
        <dbReference type="Proteomes" id="UP000648722"/>
    </source>
</evidence>
<gene>
    <name evidence="4" type="ORF">GCM10007420_05600</name>
</gene>
<dbReference type="InterPro" id="IPR009057">
    <property type="entry name" value="Homeodomain-like_sf"/>
</dbReference>
<reference evidence="5" key="1">
    <citation type="journal article" date="2019" name="Int. J. Syst. Evol. Microbiol.">
        <title>The Global Catalogue of Microorganisms (GCM) 10K type strain sequencing project: providing services to taxonomists for standard genome sequencing and annotation.</title>
        <authorList>
            <consortium name="The Broad Institute Genomics Platform"/>
            <consortium name="The Broad Institute Genome Sequencing Center for Infectious Disease"/>
            <person name="Wu L."/>
            <person name="Ma J."/>
        </authorList>
    </citation>
    <scope>NUCLEOTIDE SEQUENCE [LARGE SCALE GENOMIC DNA]</scope>
    <source>
        <strain evidence="5">CGMCC 1.12766</strain>
    </source>
</reference>
<evidence type="ECO:0000256" key="1">
    <source>
        <dbReference type="ARBA" id="ARBA00023125"/>
    </source>
</evidence>
<name>A0ABQ1XGN3_9PROT</name>
<dbReference type="Gene3D" id="1.10.357.10">
    <property type="entry name" value="Tetracycline Repressor, domain 2"/>
    <property type="match status" value="1"/>
</dbReference>